<dbReference type="InterPro" id="IPR011083">
    <property type="entry name" value="Phage_tail_collar_dom"/>
</dbReference>
<feature type="region of interest" description="Disordered" evidence="1">
    <location>
        <begin position="102"/>
        <end position="131"/>
    </location>
</feature>
<dbReference type="AlphaFoldDB" id="A0A7J5U4S1"/>
<evidence type="ECO:0000256" key="1">
    <source>
        <dbReference type="SAM" id="MobiDB-lite"/>
    </source>
</evidence>
<sequence length="175" mass="18244">MMEVFIGMIGLFGFNFPPKDWAFCNGQLLSISQNSALFALLGTTYGGNGQTTFALPDLRGRTPIGMGNGPGLTPRVIGEMSGTENVTLLYNEMPQHVHTLNVSNQAGTSPTPGGNVPAVSSSGGEPLSGYGATIDATASQQAIGAAGGNQPHNNMQPYLAMNYCIALYGIFPSRN</sequence>
<dbReference type="InterPro" id="IPR037053">
    <property type="entry name" value="Phage_tail_collar_dom_sf"/>
</dbReference>
<dbReference type="EMBL" id="WELI01000001">
    <property type="protein sequence ID" value="KAB7732765.1"/>
    <property type="molecule type" value="Genomic_DNA"/>
</dbReference>
<gene>
    <name evidence="3" type="ORF">F5984_02100</name>
</gene>
<evidence type="ECO:0000313" key="3">
    <source>
        <dbReference type="EMBL" id="KAB7732765.1"/>
    </source>
</evidence>
<comment type="caution">
    <text evidence="3">The sequence shown here is derived from an EMBL/GenBank/DDBJ whole genome shotgun (WGS) entry which is preliminary data.</text>
</comment>
<reference evidence="3 4" key="1">
    <citation type="submission" date="2019-10" db="EMBL/GenBank/DDBJ databases">
        <title>Rudanella paleaurantiibacter sp. nov., isolated from sludge.</title>
        <authorList>
            <person name="Xu S.Q."/>
        </authorList>
    </citation>
    <scope>NUCLEOTIDE SEQUENCE [LARGE SCALE GENOMIC DNA]</scope>
    <source>
        <strain evidence="3 4">HX-22-17</strain>
    </source>
</reference>
<organism evidence="3 4">
    <name type="scientific">Rudanella paleaurantiibacter</name>
    <dbReference type="NCBI Taxonomy" id="2614655"/>
    <lineage>
        <taxon>Bacteria</taxon>
        <taxon>Pseudomonadati</taxon>
        <taxon>Bacteroidota</taxon>
        <taxon>Cytophagia</taxon>
        <taxon>Cytophagales</taxon>
        <taxon>Cytophagaceae</taxon>
        <taxon>Rudanella</taxon>
    </lineage>
</organism>
<protein>
    <submittedName>
        <fullName evidence="3">Phage tail protein</fullName>
    </submittedName>
</protein>
<dbReference type="Gene3D" id="3.90.1340.10">
    <property type="entry name" value="Phage tail collar domain"/>
    <property type="match status" value="1"/>
</dbReference>
<dbReference type="SUPFAM" id="SSF88874">
    <property type="entry name" value="Receptor-binding domain of short tail fibre protein gp12"/>
    <property type="match status" value="1"/>
</dbReference>
<keyword evidence="4" id="KW-1185">Reference proteome</keyword>
<feature type="domain" description="Phage tail collar" evidence="2">
    <location>
        <begin position="7"/>
        <end position="63"/>
    </location>
</feature>
<proteinExistence type="predicted"/>
<dbReference type="Pfam" id="PF07484">
    <property type="entry name" value="Collar"/>
    <property type="match status" value="1"/>
</dbReference>
<evidence type="ECO:0000259" key="2">
    <source>
        <dbReference type="Pfam" id="PF07484"/>
    </source>
</evidence>
<dbReference type="Proteomes" id="UP000488299">
    <property type="component" value="Unassembled WGS sequence"/>
</dbReference>
<name>A0A7J5U4S1_9BACT</name>
<feature type="compositionally biased region" description="Polar residues" evidence="1">
    <location>
        <begin position="102"/>
        <end position="123"/>
    </location>
</feature>
<evidence type="ECO:0000313" key="4">
    <source>
        <dbReference type="Proteomes" id="UP000488299"/>
    </source>
</evidence>
<accession>A0A7J5U4S1</accession>